<evidence type="ECO:0000259" key="5">
    <source>
        <dbReference type="PROSITE" id="PS50956"/>
    </source>
</evidence>
<dbReference type="InterPro" id="IPR000485">
    <property type="entry name" value="AsnC-type_HTH_dom"/>
</dbReference>
<dbReference type="Gene3D" id="3.30.70.920">
    <property type="match status" value="1"/>
</dbReference>
<keyword evidence="1" id="KW-0805">Transcription regulation</keyword>
<dbReference type="GO" id="GO:0006355">
    <property type="term" value="P:regulation of DNA-templated transcription"/>
    <property type="evidence" value="ECO:0007669"/>
    <property type="project" value="UniProtKB-ARBA"/>
</dbReference>
<dbReference type="OrthoDB" id="9813313at2"/>
<dbReference type="PANTHER" id="PTHR30154">
    <property type="entry name" value="LEUCINE-RESPONSIVE REGULATORY PROTEIN"/>
    <property type="match status" value="1"/>
</dbReference>
<dbReference type="Gene3D" id="1.10.10.10">
    <property type="entry name" value="Winged helix-like DNA-binding domain superfamily/Winged helix DNA-binding domain"/>
    <property type="match status" value="1"/>
</dbReference>
<dbReference type="InterPro" id="IPR036390">
    <property type="entry name" value="WH_DNA-bd_sf"/>
</dbReference>
<dbReference type="Proteomes" id="UP000245073">
    <property type="component" value="Unassembled WGS sequence"/>
</dbReference>
<evidence type="ECO:0000256" key="1">
    <source>
        <dbReference type="ARBA" id="ARBA00023015"/>
    </source>
</evidence>
<dbReference type="InterPro" id="IPR011991">
    <property type="entry name" value="ArsR-like_HTH"/>
</dbReference>
<sequence>MLPLLGEDHSANSSYSAGKSPDPVTMKLTRTDKKILDVLQHDSGVTNVELAERVGLSASPCLRRVKQLEAAGLISGYVALLDRRKAKLDLLAYVEVAVDRHNEAAAEAFKEAILREPMVVGCHAMTGSYDYLLRVVAPNLDAYAEFTMKRLLKMPAVKDIQSSFVLETIKDSTALPLDYLE</sequence>
<dbReference type="InterPro" id="IPR036388">
    <property type="entry name" value="WH-like_DNA-bd_sf"/>
</dbReference>
<dbReference type="InterPro" id="IPR019885">
    <property type="entry name" value="Tscrpt_reg_HTH_AsnC-type_CS"/>
</dbReference>
<dbReference type="SMART" id="SM00344">
    <property type="entry name" value="HTH_ASNC"/>
    <property type="match status" value="1"/>
</dbReference>
<dbReference type="GO" id="GO:0043200">
    <property type="term" value="P:response to amino acid"/>
    <property type="evidence" value="ECO:0007669"/>
    <property type="project" value="TreeGrafter"/>
</dbReference>
<dbReference type="PROSITE" id="PS00519">
    <property type="entry name" value="HTH_ASNC_1"/>
    <property type="match status" value="1"/>
</dbReference>
<dbReference type="InterPro" id="IPR019888">
    <property type="entry name" value="Tscrpt_reg_AsnC-like"/>
</dbReference>
<organism evidence="6 7">
    <name type="scientific">Caulobacter endophyticus</name>
    <dbReference type="NCBI Taxonomy" id="2172652"/>
    <lineage>
        <taxon>Bacteria</taxon>
        <taxon>Pseudomonadati</taxon>
        <taxon>Pseudomonadota</taxon>
        <taxon>Alphaproteobacteria</taxon>
        <taxon>Caulobacterales</taxon>
        <taxon>Caulobacteraceae</taxon>
        <taxon>Caulobacter</taxon>
    </lineage>
</organism>
<dbReference type="Pfam" id="PF13412">
    <property type="entry name" value="HTH_24"/>
    <property type="match status" value="1"/>
</dbReference>
<feature type="domain" description="HTH asnC-type" evidence="5">
    <location>
        <begin position="28"/>
        <end position="94"/>
    </location>
</feature>
<dbReference type="AlphaFoldDB" id="A0A2T9K5F5"/>
<dbReference type="PROSITE" id="PS50956">
    <property type="entry name" value="HTH_ASNC_2"/>
    <property type="match status" value="1"/>
</dbReference>
<evidence type="ECO:0000256" key="3">
    <source>
        <dbReference type="ARBA" id="ARBA00023163"/>
    </source>
</evidence>
<name>A0A2T9K5F5_9CAUL</name>
<dbReference type="GO" id="GO:0043565">
    <property type="term" value="F:sequence-specific DNA binding"/>
    <property type="evidence" value="ECO:0007669"/>
    <property type="project" value="InterPro"/>
</dbReference>
<dbReference type="EMBL" id="QDKQ01000032">
    <property type="protein sequence ID" value="PVM91190.1"/>
    <property type="molecule type" value="Genomic_DNA"/>
</dbReference>
<proteinExistence type="predicted"/>
<reference evidence="6 7" key="1">
    <citation type="submission" date="2018-04" db="EMBL/GenBank/DDBJ databases">
        <title>The genome sequence of Caulobacter sp. 744.</title>
        <authorList>
            <person name="Gao J."/>
            <person name="Sun J."/>
        </authorList>
    </citation>
    <scope>NUCLEOTIDE SEQUENCE [LARGE SCALE GENOMIC DNA]</scope>
    <source>
        <strain evidence="6 7">774</strain>
    </source>
</reference>
<dbReference type="Pfam" id="PF01037">
    <property type="entry name" value="AsnC_trans_reg"/>
    <property type="match status" value="1"/>
</dbReference>
<evidence type="ECO:0000256" key="2">
    <source>
        <dbReference type="ARBA" id="ARBA00023125"/>
    </source>
</evidence>
<feature type="compositionally biased region" description="Basic and acidic residues" evidence="4">
    <location>
        <begin position="1"/>
        <end position="10"/>
    </location>
</feature>
<dbReference type="SUPFAM" id="SSF54909">
    <property type="entry name" value="Dimeric alpha+beta barrel"/>
    <property type="match status" value="1"/>
</dbReference>
<keyword evidence="3" id="KW-0804">Transcription</keyword>
<dbReference type="InterPro" id="IPR019887">
    <property type="entry name" value="Tscrpt_reg_AsnC/Lrp_C"/>
</dbReference>
<protein>
    <submittedName>
        <fullName evidence="6">ArsR family transcriptional regulator</fullName>
    </submittedName>
</protein>
<evidence type="ECO:0000313" key="6">
    <source>
        <dbReference type="EMBL" id="PVM91190.1"/>
    </source>
</evidence>
<feature type="region of interest" description="Disordered" evidence="4">
    <location>
        <begin position="1"/>
        <end position="24"/>
    </location>
</feature>
<accession>A0A2T9K5F5</accession>
<comment type="caution">
    <text evidence="6">The sequence shown here is derived from an EMBL/GenBank/DDBJ whole genome shotgun (WGS) entry which is preliminary data.</text>
</comment>
<dbReference type="CDD" id="cd00090">
    <property type="entry name" value="HTH_ARSR"/>
    <property type="match status" value="1"/>
</dbReference>
<gene>
    <name evidence="6" type="ORF">DDF67_07900</name>
</gene>
<keyword evidence="2" id="KW-0238">DNA-binding</keyword>
<keyword evidence="7" id="KW-1185">Reference proteome</keyword>
<evidence type="ECO:0000256" key="4">
    <source>
        <dbReference type="SAM" id="MobiDB-lite"/>
    </source>
</evidence>
<dbReference type="SUPFAM" id="SSF46785">
    <property type="entry name" value="Winged helix' DNA-binding domain"/>
    <property type="match status" value="1"/>
</dbReference>
<dbReference type="PANTHER" id="PTHR30154:SF34">
    <property type="entry name" value="TRANSCRIPTIONAL REGULATOR AZLB"/>
    <property type="match status" value="1"/>
</dbReference>
<dbReference type="InterPro" id="IPR011008">
    <property type="entry name" value="Dimeric_a/b-barrel"/>
</dbReference>
<dbReference type="GO" id="GO:0005829">
    <property type="term" value="C:cytosol"/>
    <property type="evidence" value="ECO:0007669"/>
    <property type="project" value="TreeGrafter"/>
</dbReference>
<evidence type="ECO:0000313" key="7">
    <source>
        <dbReference type="Proteomes" id="UP000245073"/>
    </source>
</evidence>
<dbReference type="PRINTS" id="PR00033">
    <property type="entry name" value="HTHASNC"/>
</dbReference>